<dbReference type="GO" id="GO:0030170">
    <property type="term" value="F:pyridoxal phosphate binding"/>
    <property type="evidence" value="ECO:0007669"/>
    <property type="project" value="InterPro"/>
</dbReference>
<sequence>MAHGGGVFAIECRSATAAQALPATLRLFRDATSLGGVESLAEWRRKYDDDVSPYLVRLSVGLEDAADLKRDLTEALETLQAPAYDDARLALRDTHVLCLEVQEPWAAALVRGTKTIETRRYALPAWARGVDVVVLETPRGAANASSLGESPAAAAGTLVGVVVFGDSVRYGDEARWRQDEPFHRVAAGSPYDWDGGEKHGWVVASARAVAPLPSPPLVRKFRSFYEPVAGATLDGPSGGAFAVVAGGRTAEFSLASIRGRPSVPVPSGKHKDKLAASVSAVISMCPDAMFAATLTFGSGVFTAADKVSTKPIPREDLLRGFLCHGEASGEPLASGGPLRLAHPDGVAVQCGPCGSDTPADLKNVVRLELLPLARRGMRRAGGQSLNRAAILTTLNIIFRRPGLLVPHVSVPHLGDLDFLSLKASGVEYVVLDKDNTLTAPYDDDAPPHPLVAAAAQSAVDIFGAEKVVVLSNSAGSADDAGFAAAEACEAALGLKVVRHPAEKKPRCLPELLAALGADDASRVAVVGDRVTTDVLFANLHGALSVHTAPLTTEGDNRVAAACRAAENAVLLPALRRLGARPPRHDALADLVHTQAGVVRNPRWGGALRGTGGRGRPPPGLAVRGAPPPPPPRGRPSGVGLAGSSGVADDADPLRAGRVWLAPPSLRSRLRGGSELARRIAGARAAGDADAAPGDGASWDRGDGGGRASWRGRGAAAFAARRRSALDDGLDATGRSRFDSTTIDGAPLVPMAQIGAPMIIEPSPARSPETTLGPVRAVEEEMIVAAQEEDGGRPVVADGDFERLSVLGVGSFGKVVLARHKATGARYALKLIALSRLTLRKQLERTQLERDVLAGLEHAFIVKLHFAYRVPGHVVLVFEYCAGGELFHHLCAKRVLGAKAVAFYVAELALALQCAHDHGVVYRDVKPENCFLDARGHLKLGDFGLAKTGVFHATTGAHSICGTPEYMAPDVIARKPSGYGSAVDWWGLGICAYELLTGLPPWYTADRRELFDRIRLAPLRLPPHVPPDAGAAVAGLLRRHPLRRLCVADGADALRRLDFFKHLDFDALALGAGQPPIRPCANLKRAAEFSNFDARFTALPVETPPDDAKSPDSPAGYAGGLDAFKDDWVFARS</sequence>
<dbReference type="Pfam" id="PF01053">
    <property type="entry name" value="Cys_Met_Meta_PP"/>
    <property type="match status" value="1"/>
</dbReference>
<dbReference type="FunFam" id="1.10.510.10:FF:000571">
    <property type="entry name" value="Maternal embryonic leucine zipper kinase"/>
    <property type="match status" value="1"/>
</dbReference>
<evidence type="ECO:0000256" key="3">
    <source>
        <dbReference type="ARBA" id="ARBA00022553"/>
    </source>
</evidence>
<evidence type="ECO:0000313" key="12">
    <source>
        <dbReference type="EMBL" id="EGB09134.1"/>
    </source>
</evidence>
<evidence type="ECO:0000256" key="2">
    <source>
        <dbReference type="ARBA" id="ARBA00022527"/>
    </source>
</evidence>
<dbReference type="InterPro" id="IPR011009">
    <property type="entry name" value="Kinase-like_dom_sf"/>
</dbReference>
<dbReference type="Gene3D" id="1.10.510.10">
    <property type="entry name" value="Transferase(Phosphotransferase) domain 1"/>
    <property type="match status" value="1"/>
</dbReference>
<dbReference type="Proteomes" id="UP000002729">
    <property type="component" value="Unassembled WGS sequence"/>
</dbReference>
<evidence type="ECO:0000256" key="10">
    <source>
        <dbReference type="SAM" id="MobiDB-lite"/>
    </source>
</evidence>
<keyword evidence="6" id="KW-0418">Kinase</keyword>
<reference evidence="12 13" key="1">
    <citation type="journal article" date="2011" name="Proc. Natl. Acad. Sci. U.S.A.">
        <title>Niche of harmful alga Aureococcus anophagefferens revealed through ecogenomics.</title>
        <authorList>
            <person name="Gobler C.J."/>
            <person name="Berry D.L."/>
            <person name="Dyhrman S.T."/>
            <person name="Wilhelm S.W."/>
            <person name="Salamov A."/>
            <person name="Lobanov A.V."/>
            <person name="Zhang Y."/>
            <person name="Collier J.L."/>
            <person name="Wurch L.L."/>
            <person name="Kustka A.B."/>
            <person name="Dill B.D."/>
            <person name="Shah M."/>
            <person name="VerBerkmoes N.C."/>
            <person name="Kuo A."/>
            <person name="Terry A."/>
            <person name="Pangilinan J."/>
            <person name="Lindquist E.A."/>
            <person name="Lucas S."/>
            <person name="Paulsen I.T."/>
            <person name="Hattenrath-Lehmann T.K."/>
            <person name="Talmage S.C."/>
            <person name="Walker E.A."/>
            <person name="Koch F."/>
            <person name="Burson A.M."/>
            <person name="Marcoval M.A."/>
            <person name="Tang Y.Z."/>
            <person name="Lecleir G.R."/>
            <person name="Coyne K.J."/>
            <person name="Berg G.M."/>
            <person name="Bertrand E.M."/>
            <person name="Saito M.A."/>
            <person name="Gladyshev V.N."/>
            <person name="Grigoriev I.V."/>
        </authorList>
    </citation>
    <scope>NUCLEOTIDE SEQUENCE [LARGE SCALE GENOMIC DNA]</scope>
    <source>
        <strain evidence="13">CCMP 1984</strain>
    </source>
</reference>
<keyword evidence="2" id="KW-0723">Serine/threonine-protein kinase</keyword>
<dbReference type="CDD" id="cd05123">
    <property type="entry name" value="STKc_AGC"/>
    <property type="match status" value="1"/>
</dbReference>
<dbReference type="InterPro" id="IPR036412">
    <property type="entry name" value="HAD-like_sf"/>
</dbReference>
<accession>F0Y6R2</accession>
<feature type="domain" description="Protein kinase" evidence="11">
    <location>
        <begin position="800"/>
        <end position="1059"/>
    </location>
</feature>
<feature type="region of interest" description="Disordered" evidence="10">
    <location>
        <begin position="1099"/>
        <end position="1118"/>
    </location>
</feature>
<dbReference type="SUPFAM" id="SSF88697">
    <property type="entry name" value="PUA domain-like"/>
    <property type="match status" value="1"/>
</dbReference>
<dbReference type="GO" id="GO:0005524">
    <property type="term" value="F:ATP binding"/>
    <property type="evidence" value="ECO:0007669"/>
    <property type="project" value="UniProtKB-UniRule"/>
</dbReference>
<dbReference type="AlphaFoldDB" id="F0Y6R2"/>
<dbReference type="InterPro" id="IPR015424">
    <property type="entry name" value="PyrdxlP-dep_Trfase"/>
</dbReference>
<keyword evidence="8" id="KW-0663">Pyridoxal phosphate</keyword>
<dbReference type="eggNOG" id="KOG0598">
    <property type="taxonomic scope" value="Eukaryota"/>
</dbReference>
<feature type="binding site" evidence="9">
    <location>
        <position position="829"/>
    </location>
    <ligand>
        <name>ATP</name>
        <dbReference type="ChEBI" id="CHEBI:30616"/>
    </ligand>
</feature>
<keyword evidence="7 9" id="KW-0067">ATP-binding</keyword>
<evidence type="ECO:0000256" key="4">
    <source>
        <dbReference type="ARBA" id="ARBA00022679"/>
    </source>
</evidence>
<dbReference type="SUPFAM" id="SSF56784">
    <property type="entry name" value="HAD-like"/>
    <property type="match status" value="1"/>
</dbReference>
<evidence type="ECO:0000256" key="6">
    <source>
        <dbReference type="ARBA" id="ARBA00022777"/>
    </source>
</evidence>
<dbReference type="GO" id="GO:0008962">
    <property type="term" value="F:phosphatidylglycerophosphatase activity"/>
    <property type="evidence" value="ECO:0007669"/>
    <property type="project" value="InterPro"/>
</dbReference>
<protein>
    <recommendedName>
        <fullName evidence="11">Protein kinase domain-containing protein</fullName>
    </recommendedName>
</protein>
<evidence type="ECO:0000256" key="5">
    <source>
        <dbReference type="ARBA" id="ARBA00022741"/>
    </source>
</evidence>
<evidence type="ECO:0000256" key="1">
    <source>
        <dbReference type="ARBA" id="ARBA00001933"/>
    </source>
</evidence>
<dbReference type="InterPro" id="IPR015422">
    <property type="entry name" value="PyrdxlP-dep_Trfase_small"/>
</dbReference>
<dbReference type="Gene3D" id="3.40.50.1000">
    <property type="entry name" value="HAD superfamily/HAD-like"/>
    <property type="match status" value="1"/>
</dbReference>
<evidence type="ECO:0000256" key="7">
    <source>
        <dbReference type="ARBA" id="ARBA00022840"/>
    </source>
</evidence>
<dbReference type="RefSeq" id="XP_009036252.1">
    <property type="nucleotide sequence ID" value="XM_009038004.1"/>
</dbReference>
<name>F0Y6R2_AURAN</name>
<dbReference type="InterPro" id="IPR017441">
    <property type="entry name" value="Protein_kinase_ATP_BS"/>
</dbReference>
<keyword evidence="13" id="KW-1185">Reference proteome</keyword>
<feature type="region of interest" description="Disordered" evidence="10">
    <location>
        <begin position="683"/>
        <end position="706"/>
    </location>
</feature>
<evidence type="ECO:0000313" key="13">
    <source>
        <dbReference type="Proteomes" id="UP000002729"/>
    </source>
</evidence>
<dbReference type="InterPro" id="IPR000277">
    <property type="entry name" value="Cys/Met-Metab_PyrdxlP-dep_enz"/>
</dbReference>
<dbReference type="InterPro" id="IPR000719">
    <property type="entry name" value="Prot_kinase_dom"/>
</dbReference>
<dbReference type="KEGG" id="aaf:AURANDRAFT_71507"/>
<dbReference type="InterPro" id="IPR023214">
    <property type="entry name" value="HAD_sf"/>
</dbReference>
<dbReference type="InterPro" id="IPR027706">
    <property type="entry name" value="PGP_Pase"/>
</dbReference>
<dbReference type="GO" id="GO:0019346">
    <property type="term" value="P:transsulfuration"/>
    <property type="evidence" value="ECO:0007669"/>
    <property type="project" value="InterPro"/>
</dbReference>
<evidence type="ECO:0000256" key="9">
    <source>
        <dbReference type="PROSITE-ProRule" id="PRU10141"/>
    </source>
</evidence>
<keyword evidence="5 9" id="KW-0547">Nucleotide-binding</keyword>
<dbReference type="Pfam" id="PF00069">
    <property type="entry name" value="Pkinase"/>
    <property type="match status" value="1"/>
</dbReference>
<proteinExistence type="predicted"/>
<evidence type="ECO:0000259" key="11">
    <source>
        <dbReference type="PROSITE" id="PS50011"/>
    </source>
</evidence>
<dbReference type="Gene3D" id="3.30.200.20">
    <property type="entry name" value="Phosphorylase Kinase, domain 1"/>
    <property type="match status" value="1"/>
</dbReference>
<dbReference type="Gene3D" id="3.90.1150.10">
    <property type="entry name" value="Aspartate Aminotransferase, domain 1"/>
    <property type="match status" value="1"/>
</dbReference>
<dbReference type="PROSITE" id="PS50011">
    <property type="entry name" value="PROTEIN_KINASE_DOM"/>
    <property type="match status" value="1"/>
</dbReference>
<dbReference type="OMA" id="SHITRHE"/>
<dbReference type="Pfam" id="PF09419">
    <property type="entry name" value="PGP_phosphatase"/>
    <property type="match status" value="1"/>
</dbReference>
<dbReference type="PROSITE" id="PS00107">
    <property type="entry name" value="PROTEIN_KINASE_ATP"/>
    <property type="match status" value="1"/>
</dbReference>
<comment type="cofactor">
    <cofactor evidence="1">
        <name>pyridoxal 5'-phosphate</name>
        <dbReference type="ChEBI" id="CHEBI:597326"/>
    </cofactor>
</comment>
<dbReference type="PROSITE" id="PS00108">
    <property type="entry name" value="PROTEIN_KINASE_ST"/>
    <property type="match status" value="1"/>
</dbReference>
<dbReference type="EMBL" id="GL833126">
    <property type="protein sequence ID" value="EGB09134.1"/>
    <property type="molecule type" value="Genomic_DNA"/>
</dbReference>
<organism evidence="13">
    <name type="scientific">Aureococcus anophagefferens</name>
    <name type="common">Harmful bloom alga</name>
    <dbReference type="NCBI Taxonomy" id="44056"/>
    <lineage>
        <taxon>Eukaryota</taxon>
        <taxon>Sar</taxon>
        <taxon>Stramenopiles</taxon>
        <taxon>Ochrophyta</taxon>
        <taxon>Pelagophyceae</taxon>
        <taxon>Pelagomonadales</taxon>
        <taxon>Pelagomonadaceae</taxon>
        <taxon>Aureococcus</taxon>
    </lineage>
</organism>
<keyword evidence="3" id="KW-0597">Phosphoprotein</keyword>
<dbReference type="SUPFAM" id="SSF53383">
    <property type="entry name" value="PLP-dependent transferases"/>
    <property type="match status" value="1"/>
</dbReference>
<feature type="compositionally biased region" description="Low complexity" evidence="10">
    <location>
        <begin position="634"/>
        <end position="647"/>
    </location>
</feature>
<dbReference type="InterPro" id="IPR008271">
    <property type="entry name" value="Ser/Thr_kinase_AS"/>
</dbReference>
<keyword evidence="4" id="KW-0808">Transferase</keyword>
<dbReference type="GO" id="GO:0004674">
    <property type="term" value="F:protein serine/threonine kinase activity"/>
    <property type="evidence" value="ECO:0007669"/>
    <property type="project" value="UniProtKB-KW"/>
</dbReference>
<dbReference type="InterPro" id="IPR015947">
    <property type="entry name" value="PUA-like_sf"/>
</dbReference>
<dbReference type="eggNOG" id="KOG2961">
    <property type="taxonomic scope" value="Eukaryota"/>
</dbReference>
<dbReference type="GeneID" id="20228259"/>
<gene>
    <name evidence="12" type="ORF">AURANDRAFT_71507</name>
</gene>
<dbReference type="PANTHER" id="PTHR24351">
    <property type="entry name" value="RIBOSOMAL PROTEIN S6 KINASE"/>
    <property type="match status" value="1"/>
</dbReference>
<evidence type="ECO:0000256" key="8">
    <source>
        <dbReference type="ARBA" id="ARBA00022898"/>
    </source>
</evidence>
<dbReference type="InterPro" id="IPR045270">
    <property type="entry name" value="STKc_AGC"/>
</dbReference>
<dbReference type="Gene3D" id="2.30.130.30">
    <property type="entry name" value="Hypothetical protein"/>
    <property type="match status" value="1"/>
</dbReference>
<dbReference type="SUPFAM" id="SSF56112">
    <property type="entry name" value="Protein kinase-like (PK-like)"/>
    <property type="match status" value="1"/>
</dbReference>
<feature type="compositionally biased region" description="Low complexity" evidence="10">
    <location>
        <begin position="683"/>
        <end position="696"/>
    </location>
</feature>
<dbReference type="SMART" id="SM00220">
    <property type="entry name" value="S_TKc"/>
    <property type="match status" value="1"/>
</dbReference>
<feature type="region of interest" description="Disordered" evidence="10">
    <location>
        <begin position="601"/>
        <end position="649"/>
    </location>
</feature>
<dbReference type="InParanoid" id="F0Y6R2"/>
<feature type="compositionally biased region" description="Pro residues" evidence="10">
    <location>
        <begin position="615"/>
        <end position="633"/>
    </location>
</feature>